<dbReference type="InterPro" id="IPR006640">
    <property type="entry name" value="SprT-like_domain"/>
</dbReference>
<evidence type="ECO:0000259" key="1">
    <source>
        <dbReference type="Pfam" id="PF10263"/>
    </source>
</evidence>
<sequence>MEIKVQQLYAFDKEDYTILYYILPKLHYQVVDNEGWIDILFHHPIMNAEKIFRNSIQKEELDVSKFRIATDKEREKFDKLRINDPEVARISIEFLNRKAKELTLQRWGVIFTSSVKEHDKRDRSLLGYAYFDACLNVIFFTEESLELHSEEEIVDMLIHELCHWYLFSIGEDWSDCDVRFAQELIKQGVGHTHNSNNELAARAYKEAQMSE</sequence>
<gene>
    <name evidence="2" type="ORF">C4A77_00305</name>
</gene>
<dbReference type="Proteomes" id="UP000239759">
    <property type="component" value="Unassembled WGS sequence"/>
</dbReference>
<protein>
    <recommendedName>
        <fullName evidence="1">SprT-like domain-containing protein</fullName>
    </recommendedName>
</protein>
<organism evidence="2 3">
    <name type="scientific">Brevibacillus laterosporus</name>
    <name type="common">Bacillus laterosporus</name>
    <dbReference type="NCBI Taxonomy" id="1465"/>
    <lineage>
        <taxon>Bacteria</taxon>
        <taxon>Bacillati</taxon>
        <taxon>Bacillota</taxon>
        <taxon>Bacilli</taxon>
        <taxon>Bacillales</taxon>
        <taxon>Paenibacillaceae</taxon>
        <taxon>Brevibacillus</taxon>
    </lineage>
</organism>
<dbReference type="Pfam" id="PF10263">
    <property type="entry name" value="SprT-like"/>
    <property type="match status" value="1"/>
</dbReference>
<evidence type="ECO:0000313" key="3">
    <source>
        <dbReference type="Proteomes" id="UP000239759"/>
    </source>
</evidence>
<feature type="domain" description="SprT-like" evidence="1">
    <location>
        <begin position="118"/>
        <end position="171"/>
    </location>
</feature>
<dbReference type="EMBL" id="PRKQ01000001">
    <property type="protein sequence ID" value="PPB12860.1"/>
    <property type="molecule type" value="Genomic_DNA"/>
</dbReference>
<dbReference type="GO" id="GO:0006950">
    <property type="term" value="P:response to stress"/>
    <property type="evidence" value="ECO:0007669"/>
    <property type="project" value="UniProtKB-ARBA"/>
</dbReference>
<evidence type="ECO:0000313" key="2">
    <source>
        <dbReference type="EMBL" id="PPB12860.1"/>
    </source>
</evidence>
<dbReference type="AlphaFoldDB" id="A0AAP8QH54"/>
<comment type="caution">
    <text evidence="2">The sequence shown here is derived from an EMBL/GenBank/DDBJ whole genome shotgun (WGS) entry which is preliminary data.</text>
</comment>
<reference evidence="2 3" key="1">
    <citation type="submission" date="2018-02" db="EMBL/GenBank/DDBJ databases">
        <title>Comparative analysis of genomes of three Brevibacillus laterosporus strains producers of potent antimicrobials isolated from silage.</title>
        <authorList>
            <person name="Kojic M."/>
            <person name="Miljkovic M."/>
            <person name="Studholme D."/>
            <person name="Filipic B."/>
        </authorList>
    </citation>
    <scope>NUCLEOTIDE SEQUENCE [LARGE SCALE GENOMIC DNA]</scope>
    <source>
        <strain evidence="2 3">BGSP11</strain>
    </source>
</reference>
<proteinExistence type="predicted"/>
<dbReference type="RefSeq" id="WP_104030261.1">
    <property type="nucleotide sequence ID" value="NZ_PRKQ01000001.1"/>
</dbReference>
<accession>A0AAP8QH54</accession>
<name>A0AAP8QH54_BRELA</name>